<accession>A0A4U5N360</accession>
<keyword evidence="2" id="KW-1185">Reference proteome</keyword>
<evidence type="ECO:0000313" key="1">
    <source>
        <dbReference type="EMBL" id="TKR76771.1"/>
    </source>
</evidence>
<evidence type="ECO:0000313" key="2">
    <source>
        <dbReference type="Proteomes" id="UP000298663"/>
    </source>
</evidence>
<dbReference type="EMBL" id="AZBU02000005">
    <property type="protein sequence ID" value="TKR76771.1"/>
    <property type="molecule type" value="Genomic_DNA"/>
</dbReference>
<name>A0A4U5N360_STECR</name>
<gene>
    <name evidence="1" type="ORF">L596_017864</name>
</gene>
<dbReference type="AlphaFoldDB" id="A0A4U5N360"/>
<proteinExistence type="predicted"/>
<protein>
    <submittedName>
        <fullName evidence="1">Uncharacterized protein</fullName>
    </submittedName>
</protein>
<dbReference type="Proteomes" id="UP000298663">
    <property type="component" value="Unassembled WGS sequence"/>
</dbReference>
<sequence>MTTDDESKEWKKRSRNEWEAVEARLHGLFGLLPSWNAARIGIFAIVVEEQNKGLRDSAGCVLISHFSNAQTKSTFK</sequence>
<reference evidence="1 2" key="1">
    <citation type="journal article" date="2015" name="Genome Biol.">
        <title>Comparative genomics of Steinernema reveals deeply conserved gene regulatory networks.</title>
        <authorList>
            <person name="Dillman A.R."/>
            <person name="Macchietto M."/>
            <person name="Porter C.F."/>
            <person name="Rogers A."/>
            <person name="Williams B."/>
            <person name="Antoshechkin I."/>
            <person name="Lee M.M."/>
            <person name="Goodwin Z."/>
            <person name="Lu X."/>
            <person name="Lewis E.E."/>
            <person name="Goodrich-Blair H."/>
            <person name="Stock S.P."/>
            <person name="Adams B.J."/>
            <person name="Sternberg P.W."/>
            <person name="Mortazavi A."/>
        </authorList>
    </citation>
    <scope>NUCLEOTIDE SEQUENCE [LARGE SCALE GENOMIC DNA]</scope>
    <source>
        <strain evidence="1 2">ALL</strain>
    </source>
</reference>
<comment type="caution">
    <text evidence="1">The sequence shown here is derived from an EMBL/GenBank/DDBJ whole genome shotgun (WGS) entry which is preliminary data.</text>
</comment>
<organism evidence="1 2">
    <name type="scientific">Steinernema carpocapsae</name>
    <name type="common">Entomopathogenic nematode</name>
    <dbReference type="NCBI Taxonomy" id="34508"/>
    <lineage>
        <taxon>Eukaryota</taxon>
        <taxon>Metazoa</taxon>
        <taxon>Ecdysozoa</taxon>
        <taxon>Nematoda</taxon>
        <taxon>Chromadorea</taxon>
        <taxon>Rhabditida</taxon>
        <taxon>Tylenchina</taxon>
        <taxon>Panagrolaimomorpha</taxon>
        <taxon>Strongyloidoidea</taxon>
        <taxon>Steinernematidae</taxon>
        <taxon>Steinernema</taxon>
    </lineage>
</organism>
<reference evidence="1 2" key="2">
    <citation type="journal article" date="2019" name="G3 (Bethesda)">
        <title>Hybrid Assembly of the Genome of the Entomopathogenic Nematode Steinernema carpocapsae Identifies the X-Chromosome.</title>
        <authorList>
            <person name="Serra L."/>
            <person name="Macchietto M."/>
            <person name="Macias-Munoz A."/>
            <person name="McGill C.J."/>
            <person name="Rodriguez I.M."/>
            <person name="Rodriguez B."/>
            <person name="Murad R."/>
            <person name="Mortazavi A."/>
        </authorList>
    </citation>
    <scope>NUCLEOTIDE SEQUENCE [LARGE SCALE GENOMIC DNA]</scope>
    <source>
        <strain evidence="1 2">ALL</strain>
    </source>
</reference>